<dbReference type="AlphaFoldDB" id="A0A0H2S6G4"/>
<dbReference type="Gene3D" id="3.30.70.80">
    <property type="entry name" value="Peptidase S8 propeptide/proteinase inhibitor I9"/>
    <property type="match status" value="1"/>
</dbReference>
<feature type="compositionally biased region" description="Basic and acidic residues" evidence="1">
    <location>
        <begin position="94"/>
        <end position="103"/>
    </location>
</feature>
<name>A0A0H2S6G4_9AGAM</name>
<evidence type="ECO:0000313" key="2">
    <source>
        <dbReference type="EMBL" id="KLO19524.1"/>
    </source>
</evidence>
<organism evidence="2 3">
    <name type="scientific">Schizopora paradoxa</name>
    <dbReference type="NCBI Taxonomy" id="27342"/>
    <lineage>
        <taxon>Eukaryota</taxon>
        <taxon>Fungi</taxon>
        <taxon>Dikarya</taxon>
        <taxon>Basidiomycota</taxon>
        <taxon>Agaricomycotina</taxon>
        <taxon>Agaricomycetes</taxon>
        <taxon>Hymenochaetales</taxon>
        <taxon>Schizoporaceae</taxon>
        <taxon>Schizopora</taxon>
    </lineage>
</organism>
<dbReference type="SUPFAM" id="SSF54897">
    <property type="entry name" value="Protease propeptides/inhibitors"/>
    <property type="match status" value="1"/>
</dbReference>
<protein>
    <submittedName>
        <fullName evidence="2">Uncharacterized protein</fullName>
    </submittedName>
</protein>
<feature type="region of interest" description="Disordered" evidence="1">
    <location>
        <begin position="86"/>
        <end position="125"/>
    </location>
</feature>
<keyword evidence="3" id="KW-1185">Reference proteome</keyword>
<evidence type="ECO:0000256" key="1">
    <source>
        <dbReference type="SAM" id="MobiDB-lite"/>
    </source>
</evidence>
<accession>A0A0H2S6G4</accession>
<proteinExistence type="predicted"/>
<dbReference type="EMBL" id="KQ085886">
    <property type="protein sequence ID" value="KLO19524.1"/>
    <property type="molecule type" value="Genomic_DNA"/>
</dbReference>
<gene>
    <name evidence="2" type="ORF">SCHPADRAFT_65736</name>
</gene>
<dbReference type="InterPro" id="IPR037045">
    <property type="entry name" value="S8pro/Inhibitor_I9_sf"/>
</dbReference>
<reference evidence="2 3" key="1">
    <citation type="submission" date="2015-04" db="EMBL/GenBank/DDBJ databases">
        <title>Complete genome sequence of Schizopora paradoxa KUC8140, a cosmopolitan wood degrader in East Asia.</title>
        <authorList>
            <consortium name="DOE Joint Genome Institute"/>
            <person name="Min B."/>
            <person name="Park H."/>
            <person name="Jang Y."/>
            <person name="Kim J.-J."/>
            <person name="Kim K.H."/>
            <person name="Pangilinan J."/>
            <person name="Lipzen A."/>
            <person name="Riley R."/>
            <person name="Grigoriev I.V."/>
            <person name="Spatafora J.W."/>
            <person name="Choi I.-G."/>
        </authorList>
    </citation>
    <scope>NUCLEOTIDE SEQUENCE [LARGE SCALE GENOMIC DNA]</scope>
    <source>
        <strain evidence="2 3">KUC8140</strain>
    </source>
</reference>
<dbReference type="InParanoid" id="A0A0H2S6G4"/>
<sequence length="125" mass="14411">MEAEDDDLPEHEYIVMLDDDMTREEFDALIQEVKSQGMTVKSKTFSTVSKFQIKSLTVKATDENIEAFKSLRSNRIRYCERNQTVRMQPSRRTTHQDITKAADEESPEMQRSLTSSDIHSSSKSS</sequence>
<evidence type="ECO:0000313" key="3">
    <source>
        <dbReference type="Proteomes" id="UP000053477"/>
    </source>
</evidence>
<feature type="compositionally biased region" description="Low complexity" evidence="1">
    <location>
        <begin position="112"/>
        <end position="125"/>
    </location>
</feature>
<dbReference type="Proteomes" id="UP000053477">
    <property type="component" value="Unassembled WGS sequence"/>
</dbReference>